<proteinExistence type="predicted"/>
<name>A0A1H9Q9C5_9HYPH</name>
<gene>
    <name evidence="2" type="ORF">SAMN05216548_12615</name>
</gene>
<dbReference type="RefSeq" id="WP_092499803.1">
    <property type="nucleotide sequence ID" value="NZ_FOFG01000026.1"/>
</dbReference>
<feature type="compositionally biased region" description="Acidic residues" evidence="1">
    <location>
        <begin position="186"/>
        <end position="196"/>
    </location>
</feature>
<organism evidence="2 3">
    <name type="scientific">Faunimonas pinastri</name>
    <dbReference type="NCBI Taxonomy" id="1855383"/>
    <lineage>
        <taxon>Bacteria</taxon>
        <taxon>Pseudomonadati</taxon>
        <taxon>Pseudomonadota</taxon>
        <taxon>Alphaproteobacteria</taxon>
        <taxon>Hyphomicrobiales</taxon>
        <taxon>Afifellaceae</taxon>
        <taxon>Faunimonas</taxon>
    </lineage>
</organism>
<accession>A0A1H9Q9C5</accession>
<dbReference type="Proteomes" id="UP000199647">
    <property type="component" value="Unassembled WGS sequence"/>
</dbReference>
<evidence type="ECO:0000256" key="1">
    <source>
        <dbReference type="SAM" id="MobiDB-lite"/>
    </source>
</evidence>
<evidence type="ECO:0000313" key="2">
    <source>
        <dbReference type="EMBL" id="SER57040.1"/>
    </source>
</evidence>
<sequence length="196" mass="21001">MKLLQLLVIAALSGGVISERGEAETVARPVGGSLQTLPQKYNAAAKDLGVASHMLAGSCHAIKTTPTSLCSVAITDVSSANILILSGEHDQEIQNFGLIWHRPLPPISEMKNTIRVLLQTVDQQGQSDDLELAVQELTADLTLPGSNDLRREITLNGTVWQMSADRDSALLDVRRPGKVPGAPDVGDPDDYVDPFK</sequence>
<dbReference type="EMBL" id="FOFG01000026">
    <property type="protein sequence ID" value="SER57040.1"/>
    <property type="molecule type" value="Genomic_DNA"/>
</dbReference>
<evidence type="ECO:0000313" key="3">
    <source>
        <dbReference type="Proteomes" id="UP000199647"/>
    </source>
</evidence>
<dbReference type="AlphaFoldDB" id="A0A1H9Q9C5"/>
<keyword evidence="3" id="KW-1185">Reference proteome</keyword>
<feature type="region of interest" description="Disordered" evidence="1">
    <location>
        <begin position="172"/>
        <end position="196"/>
    </location>
</feature>
<protein>
    <submittedName>
        <fullName evidence="2">Uncharacterized protein</fullName>
    </submittedName>
</protein>
<reference evidence="2 3" key="1">
    <citation type="submission" date="2016-10" db="EMBL/GenBank/DDBJ databases">
        <authorList>
            <person name="de Groot N.N."/>
        </authorList>
    </citation>
    <scope>NUCLEOTIDE SEQUENCE [LARGE SCALE GENOMIC DNA]</scope>
    <source>
        <strain evidence="2 3">A52C2</strain>
    </source>
</reference>